<evidence type="ECO:0000256" key="3">
    <source>
        <dbReference type="RuleBase" id="RU000363"/>
    </source>
</evidence>
<evidence type="ECO:0000313" key="5">
    <source>
        <dbReference type="Proteomes" id="UP000092498"/>
    </source>
</evidence>
<dbReference type="Pfam" id="PF00106">
    <property type="entry name" value="adh_short"/>
    <property type="match status" value="1"/>
</dbReference>
<dbReference type="RefSeq" id="WP_229255116.1">
    <property type="nucleotide sequence ID" value="NZ_CP013244.1"/>
</dbReference>
<dbReference type="KEGG" id="cbot:ATE48_06845"/>
<proteinExistence type="inferred from homology"/>
<accession>A0A1B1AGH6</accession>
<keyword evidence="2" id="KW-0560">Oxidoreductase</keyword>
<dbReference type="STRING" id="1759059.ATE48_06845"/>
<protein>
    <recommendedName>
        <fullName evidence="6">Short-chain dehydrogenase</fullName>
    </recommendedName>
</protein>
<dbReference type="InterPro" id="IPR020904">
    <property type="entry name" value="Sc_DH/Rdtase_CS"/>
</dbReference>
<evidence type="ECO:0008006" key="6">
    <source>
        <dbReference type="Google" id="ProtNLM"/>
    </source>
</evidence>
<dbReference type="Proteomes" id="UP000092498">
    <property type="component" value="Chromosome"/>
</dbReference>
<sequence>MGLALTKRLVARGDSVLGVSRSDFAPLGMQHQQHKLDIRTPGFYDKLCELIAEDQSVDIAVYCAGMGEPFGTSDVTADADTIRVNLGGLADTVRAVLPGMRGRRKGQIVGVSSIGDMASAAAPAYGASKAGVTAYLRGLRRPLGALGVRVSVVRLGFVATKMAKADFRPFMISADAAASILLNVIDKAPASKTHPWTMHVLTRMLSPFMA</sequence>
<comment type="similarity">
    <text evidence="1 3">Belongs to the short-chain dehydrogenases/reductases (SDR) family.</text>
</comment>
<dbReference type="PANTHER" id="PTHR44196">
    <property type="entry name" value="DEHYDROGENASE/REDUCTASE SDR FAMILY MEMBER 7B"/>
    <property type="match status" value="1"/>
</dbReference>
<evidence type="ECO:0000256" key="2">
    <source>
        <dbReference type="ARBA" id="ARBA00023002"/>
    </source>
</evidence>
<dbReference type="InParanoid" id="A0A1B1AGH6"/>
<dbReference type="AlphaFoldDB" id="A0A1B1AGH6"/>
<gene>
    <name evidence="4" type="ORF">ATE48_06845</name>
</gene>
<name>A0A1B1AGH6_9PROT</name>
<dbReference type="InterPro" id="IPR036291">
    <property type="entry name" value="NAD(P)-bd_dom_sf"/>
</dbReference>
<reference evidence="4 5" key="1">
    <citation type="submission" date="2015-11" db="EMBL/GenBank/DDBJ databases">
        <title>Whole-Genome Sequence of Candidatus Oderbacter manganicum from the National Park Lower Oder Valley, Germany.</title>
        <authorList>
            <person name="Braun B."/>
            <person name="Liere K."/>
            <person name="Szewzyk U."/>
        </authorList>
    </citation>
    <scope>NUCLEOTIDE SEQUENCE [LARGE SCALE GENOMIC DNA]</scope>
    <source>
        <strain evidence="4 5">OTSz_A_272</strain>
    </source>
</reference>
<dbReference type="GO" id="GO:0016020">
    <property type="term" value="C:membrane"/>
    <property type="evidence" value="ECO:0007669"/>
    <property type="project" value="TreeGrafter"/>
</dbReference>
<dbReference type="EMBL" id="CP013244">
    <property type="protein sequence ID" value="ANP45657.1"/>
    <property type="molecule type" value="Genomic_DNA"/>
</dbReference>
<dbReference type="PROSITE" id="PS00061">
    <property type="entry name" value="ADH_SHORT"/>
    <property type="match status" value="1"/>
</dbReference>
<evidence type="ECO:0000256" key="1">
    <source>
        <dbReference type="ARBA" id="ARBA00006484"/>
    </source>
</evidence>
<dbReference type="PRINTS" id="PR00080">
    <property type="entry name" value="SDRFAMILY"/>
</dbReference>
<dbReference type="CDD" id="cd05233">
    <property type="entry name" value="SDR_c"/>
    <property type="match status" value="1"/>
</dbReference>
<dbReference type="PANTHER" id="PTHR44196:SF1">
    <property type="entry name" value="DEHYDROGENASE_REDUCTASE SDR FAMILY MEMBER 7B"/>
    <property type="match status" value="1"/>
</dbReference>
<dbReference type="GO" id="GO:0016491">
    <property type="term" value="F:oxidoreductase activity"/>
    <property type="evidence" value="ECO:0007669"/>
    <property type="project" value="UniProtKB-KW"/>
</dbReference>
<dbReference type="Gene3D" id="3.40.50.720">
    <property type="entry name" value="NAD(P)-binding Rossmann-like Domain"/>
    <property type="match status" value="1"/>
</dbReference>
<dbReference type="InterPro" id="IPR002347">
    <property type="entry name" value="SDR_fam"/>
</dbReference>
<organism evidence="4 5">
    <name type="scientific">Candidatus Viadribacter manganicus</name>
    <dbReference type="NCBI Taxonomy" id="1759059"/>
    <lineage>
        <taxon>Bacteria</taxon>
        <taxon>Pseudomonadati</taxon>
        <taxon>Pseudomonadota</taxon>
        <taxon>Alphaproteobacteria</taxon>
        <taxon>Hyphomonadales</taxon>
        <taxon>Hyphomonadaceae</taxon>
        <taxon>Candidatus Viadribacter</taxon>
    </lineage>
</organism>
<dbReference type="PRINTS" id="PR00081">
    <property type="entry name" value="GDHRDH"/>
</dbReference>
<keyword evidence="5" id="KW-1185">Reference proteome</keyword>
<evidence type="ECO:0000313" key="4">
    <source>
        <dbReference type="EMBL" id="ANP45657.1"/>
    </source>
</evidence>
<dbReference type="SUPFAM" id="SSF51735">
    <property type="entry name" value="NAD(P)-binding Rossmann-fold domains"/>
    <property type="match status" value="1"/>
</dbReference>